<dbReference type="Gene3D" id="3.30.1330.60">
    <property type="entry name" value="OmpA-like domain"/>
    <property type="match status" value="1"/>
</dbReference>
<evidence type="ECO:0008006" key="3">
    <source>
        <dbReference type="Google" id="ProtNLM"/>
    </source>
</evidence>
<accession>A0A4V1D214</accession>
<dbReference type="Proteomes" id="UP000297031">
    <property type="component" value="Chromosome"/>
</dbReference>
<evidence type="ECO:0000313" key="1">
    <source>
        <dbReference type="EMBL" id="QCD37118.1"/>
    </source>
</evidence>
<gene>
    <name evidence="1" type="ORF">E7746_13040</name>
</gene>
<keyword evidence="2" id="KW-1185">Reference proteome</keyword>
<protein>
    <recommendedName>
        <fullName evidence="3">DUF3868 domain-containing protein</fullName>
    </recommendedName>
</protein>
<proteinExistence type="predicted"/>
<dbReference type="EMBL" id="CP039393">
    <property type="protein sequence ID" value="QCD37118.1"/>
    <property type="molecule type" value="Genomic_DNA"/>
</dbReference>
<dbReference type="OrthoDB" id="1100173at2"/>
<organism evidence="1 2">
    <name type="scientific">Muribaculum gordoncarteri</name>
    <dbReference type="NCBI Taxonomy" id="2530390"/>
    <lineage>
        <taxon>Bacteria</taxon>
        <taxon>Pseudomonadati</taxon>
        <taxon>Bacteroidota</taxon>
        <taxon>Bacteroidia</taxon>
        <taxon>Bacteroidales</taxon>
        <taxon>Muribaculaceae</taxon>
        <taxon>Muribaculum</taxon>
    </lineage>
</organism>
<name>A0A4V1D214_9BACT</name>
<dbReference type="InterPro" id="IPR036737">
    <property type="entry name" value="OmpA-like_sf"/>
</dbReference>
<sequence>MNVERSESNLIVNMTVDPQQVTSRSNREEWLRPVITNGVDSLRLRPVVVAGRTRYYQHLRADGNNAPYVMLRSGKGEPYAYSEVVPYADWMEMSTLTLERDVDGCCGDALEASTSSELARLDFTPQTFEPLMVYVKPTAEAVKTREVHGSAYIDFRVNRTDIDPDYRRNPEELAAIRSTIDAIKGDKDVTITSLSIKGYASPEGSYANNERLAKGRTEALVDYVRNLYSFPAGLMTTSWEAEDWQGLIDYVKKSTLDNRDDILALITDNSIAPDAREWRLKSQFPEQYSFLLKEVYPALRHSDYAVNYNIRNYTTVEEIAAVMASAPQKLSLEELFRLAQSLDKDSPEFQEVMEVAVRMYPDSPVANLNAGLTAIGHDELDMARAYLAKAGNLPEADYARGILEAKAGNYTRAVELLQAAKGVAEAQAAIDRLRELKLID</sequence>
<reference evidence="1 2" key="1">
    <citation type="submission" date="2019-02" db="EMBL/GenBank/DDBJ databases">
        <title>Isolation and identification of novel species under the genus Muribaculum.</title>
        <authorList>
            <person name="Miyake S."/>
            <person name="Ding Y."/>
            <person name="Low A."/>
            <person name="Soh M."/>
            <person name="Seedorf H."/>
        </authorList>
    </citation>
    <scope>NUCLEOTIDE SEQUENCE [LARGE SCALE GENOMIC DNA]</scope>
    <source>
        <strain evidence="1 2">TLL-A4</strain>
    </source>
</reference>
<dbReference type="InterPro" id="IPR011990">
    <property type="entry name" value="TPR-like_helical_dom_sf"/>
</dbReference>
<dbReference type="KEGG" id="mgod:E7746_13040"/>
<dbReference type="SUPFAM" id="SSF48452">
    <property type="entry name" value="TPR-like"/>
    <property type="match status" value="1"/>
</dbReference>
<dbReference type="AlphaFoldDB" id="A0A4V1D214"/>
<evidence type="ECO:0000313" key="2">
    <source>
        <dbReference type="Proteomes" id="UP000297031"/>
    </source>
</evidence>
<dbReference type="SUPFAM" id="SSF103088">
    <property type="entry name" value="OmpA-like"/>
    <property type="match status" value="1"/>
</dbReference>